<dbReference type="PROSITE" id="PS00107">
    <property type="entry name" value="PROTEIN_KINASE_ATP"/>
    <property type="match status" value="1"/>
</dbReference>
<dbReference type="InterPro" id="IPR011009">
    <property type="entry name" value="Kinase-like_dom_sf"/>
</dbReference>
<feature type="transmembrane region" description="Helical" evidence="7">
    <location>
        <begin position="284"/>
        <end position="308"/>
    </location>
</feature>
<gene>
    <name evidence="9" type="ORF">UABAM_03220</name>
</gene>
<evidence type="ECO:0000256" key="5">
    <source>
        <dbReference type="PROSITE-ProRule" id="PRU10141"/>
    </source>
</evidence>
<keyword evidence="10" id="KW-1185">Reference proteome</keyword>
<dbReference type="SUPFAM" id="SSF56112">
    <property type="entry name" value="Protein kinase-like (PK-like)"/>
    <property type="match status" value="1"/>
</dbReference>
<dbReference type="PROSITE" id="PS50011">
    <property type="entry name" value="PROTEIN_KINASE_DOM"/>
    <property type="match status" value="1"/>
</dbReference>
<dbReference type="Gene3D" id="3.30.200.20">
    <property type="entry name" value="Phosphorylase Kinase, domain 1"/>
    <property type="match status" value="1"/>
</dbReference>
<evidence type="ECO:0000256" key="4">
    <source>
        <dbReference type="ARBA" id="ARBA00022840"/>
    </source>
</evidence>
<keyword evidence="7" id="KW-0472">Membrane</keyword>
<dbReference type="RefSeq" id="WP_173013350.1">
    <property type="nucleotide sequence ID" value="NZ_AP019860.1"/>
</dbReference>
<keyword evidence="1" id="KW-0808">Transferase</keyword>
<keyword evidence="6" id="KW-0175">Coiled coil</keyword>
<evidence type="ECO:0000313" key="9">
    <source>
        <dbReference type="EMBL" id="BBM84859.1"/>
    </source>
</evidence>
<evidence type="ECO:0000256" key="7">
    <source>
        <dbReference type="SAM" id="Phobius"/>
    </source>
</evidence>
<keyword evidence="3 9" id="KW-0418">Kinase</keyword>
<dbReference type="GO" id="GO:0004674">
    <property type="term" value="F:protein serine/threonine kinase activity"/>
    <property type="evidence" value="ECO:0007669"/>
    <property type="project" value="TreeGrafter"/>
</dbReference>
<dbReference type="InterPro" id="IPR008271">
    <property type="entry name" value="Ser/Thr_kinase_AS"/>
</dbReference>
<dbReference type="Pfam" id="PF00069">
    <property type="entry name" value="Pkinase"/>
    <property type="match status" value="1"/>
</dbReference>
<dbReference type="InterPro" id="IPR011990">
    <property type="entry name" value="TPR-like_helical_dom_sf"/>
</dbReference>
<feature type="domain" description="Protein kinase" evidence="8">
    <location>
        <begin position="9"/>
        <end position="272"/>
    </location>
</feature>
<evidence type="ECO:0000313" key="10">
    <source>
        <dbReference type="Proteomes" id="UP000326354"/>
    </source>
</evidence>
<name>A0A5S9IN05_UABAM</name>
<keyword evidence="7" id="KW-1133">Transmembrane helix</keyword>
<dbReference type="Proteomes" id="UP000326354">
    <property type="component" value="Chromosome"/>
</dbReference>
<reference evidence="9 10" key="1">
    <citation type="submission" date="2019-08" db="EMBL/GenBank/DDBJ databases">
        <title>Complete genome sequence of Candidatus Uab amorphum.</title>
        <authorList>
            <person name="Shiratori T."/>
            <person name="Suzuki S."/>
            <person name="Kakizawa Y."/>
            <person name="Ishida K."/>
        </authorList>
    </citation>
    <scope>NUCLEOTIDE SEQUENCE [LARGE SCALE GENOMIC DNA]</scope>
    <source>
        <strain evidence="9 10">SRT547</strain>
    </source>
</reference>
<organism evidence="9 10">
    <name type="scientific">Uabimicrobium amorphum</name>
    <dbReference type="NCBI Taxonomy" id="2596890"/>
    <lineage>
        <taxon>Bacteria</taxon>
        <taxon>Pseudomonadati</taxon>
        <taxon>Planctomycetota</taxon>
        <taxon>Candidatus Uabimicrobiia</taxon>
        <taxon>Candidatus Uabimicrobiales</taxon>
        <taxon>Candidatus Uabimicrobiaceae</taxon>
        <taxon>Candidatus Uabimicrobium</taxon>
    </lineage>
</organism>
<evidence type="ECO:0000259" key="8">
    <source>
        <dbReference type="PROSITE" id="PS50011"/>
    </source>
</evidence>
<dbReference type="SUPFAM" id="SSF48452">
    <property type="entry name" value="TPR-like"/>
    <property type="match status" value="1"/>
</dbReference>
<sequence length="567" mass="66336">MDVHKFSRYRIVQKLGQGGMGIVYKAYDSKLQQNVALKVIENLHDENLVKRFMREVRAMTKLNHPNIIRIYEYGEKPTPFFTMELIEGVTLKQFIETSRNEWHKITEIVEHLAEALHEAHKNNIIHRDIKPSNIMLTKDLTPKLMDFGLVKDQSAEDITKLSNTGHIYGSLAYMSPEQVQGEPNTCSDIYSLGATFYHLLTKRQLFPDKFGYQMIFSILESTPPAPKQIDRNIPTALDLICSKCIEKLPEHRYQTAYELIRDLRKFRKHRHISKKSKRIPLHTWIKSTATFIYIPAFVIIIFLSYNLLQQRKQIEKLSAEKQKLFIANVKVMKHSDKIVALEKKIKDQEKLLSDHNSLAKKQQKAIDHLQESLDFTLERAVFYLRLTENYHRAERIVAQVLEENPQMARAYKAMGVIFLAQGIKTQDPQQQQELFRKANQYIATIINQNLMEKEAPKFQAAVYIDYAKSYALLKNEAVCKKYMDKGIAIVESAKNYCDRAVFYFLYLKNDIVNARHDIQKALEIAKQKPNQLNEQEFTVLQRYNDRFAQGFGLEEKELNIWFKVLIR</sequence>
<dbReference type="PANTHER" id="PTHR43289:SF34">
    <property type="entry name" value="SERINE_THREONINE-PROTEIN KINASE YBDM-RELATED"/>
    <property type="match status" value="1"/>
</dbReference>
<dbReference type="Gene3D" id="1.10.510.10">
    <property type="entry name" value="Transferase(Phosphotransferase) domain 1"/>
    <property type="match status" value="1"/>
</dbReference>
<dbReference type="SMART" id="SM00220">
    <property type="entry name" value="S_TKc"/>
    <property type="match status" value="1"/>
</dbReference>
<keyword evidence="2 5" id="KW-0547">Nucleotide-binding</keyword>
<dbReference type="PROSITE" id="PS00108">
    <property type="entry name" value="PROTEIN_KINASE_ST"/>
    <property type="match status" value="1"/>
</dbReference>
<dbReference type="Gene3D" id="1.25.40.10">
    <property type="entry name" value="Tetratricopeptide repeat domain"/>
    <property type="match status" value="1"/>
</dbReference>
<dbReference type="KEGG" id="uam:UABAM_03220"/>
<evidence type="ECO:0000256" key="6">
    <source>
        <dbReference type="SAM" id="Coils"/>
    </source>
</evidence>
<dbReference type="InterPro" id="IPR000719">
    <property type="entry name" value="Prot_kinase_dom"/>
</dbReference>
<dbReference type="AlphaFoldDB" id="A0A5S9IN05"/>
<protein>
    <submittedName>
        <fullName evidence="9">Protein kinase</fullName>
    </submittedName>
</protein>
<accession>A0A5S9IN05</accession>
<feature type="coiled-coil region" evidence="6">
    <location>
        <begin position="331"/>
        <end position="379"/>
    </location>
</feature>
<dbReference type="PANTHER" id="PTHR43289">
    <property type="entry name" value="MITOGEN-ACTIVATED PROTEIN KINASE KINASE KINASE 20-RELATED"/>
    <property type="match status" value="1"/>
</dbReference>
<keyword evidence="7" id="KW-0812">Transmembrane</keyword>
<keyword evidence="4 5" id="KW-0067">ATP-binding</keyword>
<dbReference type="CDD" id="cd14014">
    <property type="entry name" value="STKc_PknB_like"/>
    <property type="match status" value="1"/>
</dbReference>
<feature type="binding site" evidence="5">
    <location>
        <position position="38"/>
    </location>
    <ligand>
        <name>ATP</name>
        <dbReference type="ChEBI" id="CHEBI:30616"/>
    </ligand>
</feature>
<dbReference type="EMBL" id="AP019860">
    <property type="protein sequence ID" value="BBM84859.1"/>
    <property type="molecule type" value="Genomic_DNA"/>
</dbReference>
<dbReference type="InterPro" id="IPR017441">
    <property type="entry name" value="Protein_kinase_ATP_BS"/>
</dbReference>
<proteinExistence type="predicted"/>
<evidence type="ECO:0000256" key="3">
    <source>
        <dbReference type="ARBA" id="ARBA00022777"/>
    </source>
</evidence>
<dbReference type="GO" id="GO:0005524">
    <property type="term" value="F:ATP binding"/>
    <property type="evidence" value="ECO:0007669"/>
    <property type="project" value="UniProtKB-UniRule"/>
</dbReference>
<evidence type="ECO:0000256" key="1">
    <source>
        <dbReference type="ARBA" id="ARBA00022679"/>
    </source>
</evidence>
<evidence type="ECO:0000256" key="2">
    <source>
        <dbReference type="ARBA" id="ARBA00022741"/>
    </source>
</evidence>